<feature type="transmembrane region" description="Helical" evidence="1">
    <location>
        <begin position="96"/>
        <end position="117"/>
    </location>
</feature>
<accession>A0A1E3EGC1</accession>
<dbReference type="STRING" id="29448.QU41_25775"/>
<evidence type="ECO:0000256" key="1">
    <source>
        <dbReference type="SAM" id="Phobius"/>
    </source>
</evidence>
<dbReference type="EMBL" id="JAFICZ010000001">
    <property type="protein sequence ID" value="MBP1298727.1"/>
    <property type="molecule type" value="Genomic_DNA"/>
</dbReference>
<dbReference type="OrthoDB" id="7851455at2"/>
<organism evidence="2 4">
    <name type="scientific">Bradyrhizobium elkanii</name>
    <dbReference type="NCBI Taxonomy" id="29448"/>
    <lineage>
        <taxon>Bacteria</taxon>
        <taxon>Pseudomonadati</taxon>
        <taxon>Pseudomonadota</taxon>
        <taxon>Alphaproteobacteria</taxon>
        <taxon>Hyphomicrobiales</taxon>
        <taxon>Nitrobacteraceae</taxon>
        <taxon>Bradyrhizobium</taxon>
    </lineage>
</organism>
<dbReference type="AlphaFoldDB" id="A0A1E3EGC1"/>
<proteinExistence type="predicted"/>
<keyword evidence="5" id="KW-1185">Reference proteome</keyword>
<keyword evidence="1" id="KW-1133">Transmembrane helix</keyword>
<feature type="transmembrane region" description="Helical" evidence="1">
    <location>
        <begin position="66"/>
        <end position="84"/>
    </location>
</feature>
<evidence type="ECO:0000313" key="4">
    <source>
        <dbReference type="Proteomes" id="UP000673383"/>
    </source>
</evidence>
<evidence type="ECO:0000313" key="3">
    <source>
        <dbReference type="EMBL" id="MEY9315677.1"/>
    </source>
</evidence>
<sequence length="125" mass="13660">MPQLEPNLAGLAWFGLLWSVCCIGFLQLAGMYPLRGRAVLPVTMTTIVWVMLLAGTLAFALAELRWTTVVVVGGVLFLFLPGLFQALPEWWRDGRAGLRLSCCAMIAALALLVRVAAPSFPTWLI</sequence>
<feature type="transmembrane region" description="Helical" evidence="1">
    <location>
        <begin position="39"/>
        <end position="60"/>
    </location>
</feature>
<dbReference type="Proteomes" id="UP001565471">
    <property type="component" value="Unassembled WGS sequence"/>
</dbReference>
<comment type="caution">
    <text evidence="2">The sequence shown here is derived from an EMBL/GenBank/DDBJ whole genome shotgun (WGS) entry which is preliminary data.</text>
</comment>
<keyword evidence="1" id="KW-0812">Transmembrane</keyword>
<reference evidence="3 5" key="2">
    <citation type="submission" date="2024-07" db="EMBL/GenBank/DDBJ databases">
        <title>Genomic Encyclopedia of Type Strains, Phase V (KMG-V): Genome sequencing to study the core and pangenomes of soil and plant-associated prokaryotes.</title>
        <authorList>
            <person name="Whitman W."/>
        </authorList>
    </citation>
    <scope>NUCLEOTIDE SEQUENCE [LARGE SCALE GENOMIC DNA]</scope>
    <source>
        <strain evidence="3 5">USDA 415</strain>
    </source>
</reference>
<dbReference type="RefSeq" id="WP_016842377.1">
    <property type="nucleotide sequence ID" value="NZ_CP126026.1"/>
</dbReference>
<evidence type="ECO:0000313" key="5">
    <source>
        <dbReference type="Proteomes" id="UP001565471"/>
    </source>
</evidence>
<dbReference type="EMBL" id="JBGBZA010000002">
    <property type="protein sequence ID" value="MEY9315677.1"/>
    <property type="molecule type" value="Genomic_DNA"/>
</dbReference>
<gene>
    <name evidence="3" type="ORF">ABIF29_002476</name>
    <name evidence="2" type="ORF">JOH49_008480</name>
</gene>
<protein>
    <submittedName>
        <fullName evidence="2">Uncharacterized protein</fullName>
    </submittedName>
</protein>
<feature type="transmembrane region" description="Helical" evidence="1">
    <location>
        <begin position="12"/>
        <end position="32"/>
    </location>
</feature>
<dbReference type="Proteomes" id="UP000673383">
    <property type="component" value="Unassembled WGS sequence"/>
</dbReference>
<name>A0A1E3EGC1_BRAEL</name>
<dbReference type="eggNOG" id="ENOG502ZTR0">
    <property type="taxonomic scope" value="Bacteria"/>
</dbReference>
<evidence type="ECO:0000313" key="2">
    <source>
        <dbReference type="EMBL" id="MBP1298727.1"/>
    </source>
</evidence>
<keyword evidence="1" id="KW-0472">Membrane</keyword>
<reference evidence="2" key="1">
    <citation type="submission" date="2021-02" db="EMBL/GenBank/DDBJ databases">
        <title>Genomic Encyclopedia of Type Strains, Phase IV (KMG-V): Genome sequencing to study the core and pangenomes of soil and plant-associated prokaryotes.</title>
        <authorList>
            <person name="Whitman W."/>
        </authorList>
    </citation>
    <scope>NUCLEOTIDE SEQUENCE</scope>
    <source>
        <strain evidence="2">USDA 406</strain>
    </source>
</reference>